<dbReference type="EMBL" id="FNZR01000007">
    <property type="protein sequence ID" value="SEL57396.1"/>
    <property type="molecule type" value="Genomic_DNA"/>
</dbReference>
<organism evidence="2 3">
    <name type="scientific">Parapedobacter koreensis</name>
    <dbReference type="NCBI Taxonomy" id="332977"/>
    <lineage>
        <taxon>Bacteria</taxon>
        <taxon>Pseudomonadati</taxon>
        <taxon>Bacteroidota</taxon>
        <taxon>Sphingobacteriia</taxon>
        <taxon>Sphingobacteriales</taxon>
        <taxon>Sphingobacteriaceae</taxon>
        <taxon>Parapedobacter</taxon>
    </lineage>
</organism>
<feature type="compositionally biased region" description="Polar residues" evidence="1">
    <location>
        <begin position="87"/>
        <end position="108"/>
    </location>
</feature>
<name>A0A1H7RAU9_9SPHI</name>
<reference evidence="3" key="1">
    <citation type="submission" date="2016-10" db="EMBL/GenBank/DDBJ databases">
        <authorList>
            <person name="Varghese N."/>
            <person name="Submissions S."/>
        </authorList>
    </citation>
    <scope>NUCLEOTIDE SEQUENCE [LARGE SCALE GENOMIC DNA]</scope>
    <source>
        <strain evidence="3">Jip14</strain>
    </source>
</reference>
<keyword evidence="3" id="KW-1185">Reference proteome</keyword>
<feature type="compositionally biased region" description="Polar residues" evidence="1">
    <location>
        <begin position="44"/>
        <end position="56"/>
    </location>
</feature>
<protein>
    <submittedName>
        <fullName evidence="2">Uncharacterized protein</fullName>
    </submittedName>
</protein>
<evidence type="ECO:0000256" key="1">
    <source>
        <dbReference type="SAM" id="MobiDB-lite"/>
    </source>
</evidence>
<sequence length="108" mass="11624">MINMLKNKVDFTGVAVLLLAFFVAVGFKAPTMRQQPQWYGVEDTGSTPGNPQNQQIGEALDEEPTGDCNTFPGVICAIELDLDGGTPPSTVHEAQQMGVTTGNSRQRQ</sequence>
<dbReference type="Proteomes" id="UP000198916">
    <property type="component" value="Unassembled WGS sequence"/>
</dbReference>
<dbReference type="AlphaFoldDB" id="A0A1H7RAU9"/>
<evidence type="ECO:0000313" key="3">
    <source>
        <dbReference type="Proteomes" id="UP000198916"/>
    </source>
</evidence>
<evidence type="ECO:0000313" key="2">
    <source>
        <dbReference type="EMBL" id="SEL57396.1"/>
    </source>
</evidence>
<gene>
    <name evidence="2" type="ORF">SAMN05421740_1075</name>
</gene>
<feature type="region of interest" description="Disordered" evidence="1">
    <location>
        <begin position="39"/>
        <end position="65"/>
    </location>
</feature>
<feature type="region of interest" description="Disordered" evidence="1">
    <location>
        <begin position="85"/>
        <end position="108"/>
    </location>
</feature>
<accession>A0A1H7RAU9</accession>
<dbReference type="RefSeq" id="WP_090606930.1">
    <property type="nucleotide sequence ID" value="NZ_FNZR01000007.1"/>
</dbReference>
<proteinExistence type="predicted"/>